<dbReference type="EMBL" id="BX936398">
    <property type="protein sequence ID" value="CAH22555.1"/>
    <property type="molecule type" value="Genomic_DNA"/>
</dbReference>
<organism evidence="1 2">
    <name type="scientific">Yersinia pseudotuberculosis serotype I (strain IP32953)</name>
    <dbReference type="NCBI Taxonomy" id="273123"/>
    <lineage>
        <taxon>Bacteria</taxon>
        <taxon>Pseudomonadati</taxon>
        <taxon>Pseudomonadota</taxon>
        <taxon>Gammaproteobacteria</taxon>
        <taxon>Enterobacterales</taxon>
        <taxon>Yersiniaceae</taxon>
        <taxon>Yersinia</taxon>
    </lineage>
</organism>
<dbReference type="KEGG" id="yps:YPTB3317"/>
<protein>
    <submittedName>
        <fullName evidence="1">Uncharacterized protein</fullName>
    </submittedName>
</protein>
<gene>
    <name evidence="1" type="ordered locus">YPTB3317</name>
</gene>
<dbReference type="Proteomes" id="UP000001011">
    <property type="component" value="Chromosome"/>
</dbReference>
<sequence length="62" mass="7498">MKYDEHMLVFHRPVYTPSLLRAGRCFLGGQFLALFTNIFQLNRIVSILNRFLTDFLFRWLPY</sequence>
<dbReference type="AlphaFoldDB" id="Q666E1"/>
<name>Q666E1_YERPS</name>
<accession>Q666E1</accession>
<proteinExistence type="predicted"/>
<evidence type="ECO:0000313" key="2">
    <source>
        <dbReference type="Proteomes" id="UP000001011"/>
    </source>
</evidence>
<evidence type="ECO:0000313" key="1">
    <source>
        <dbReference type="EMBL" id="CAH22555.1"/>
    </source>
</evidence>
<reference evidence="1 2" key="1">
    <citation type="journal article" date="2004" name="Proc. Natl. Acad. Sci. U.S.A.">
        <title>Insights into the evolution of Yersinia pestis through whole-genome comparison with Yersinia pseudotuberculosis.</title>
        <authorList>
            <person name="Chain P.S.G."/>
            <person name="Carniel E."/>
            <person name="Larimer F.W."/>
            <person name="Lamerdin J."/>
            <person name="Stoutland P.O."/>
            <person name="Regala W.M."/>
            <person name="Georgescu A.M."/>
            <person name="Vergez L.M."/>
            <person name="Land M.L."/>
            <person name="Motin V.L."/>
            <person name="Brubaker R.R."/>
            <person name="Fowler J."/>
            <person name="Hinnebusch J."/>
            <person name="Marceau M."/>
            <person name="Medigue C."/>
            <person name="Simonet M."/>
            <person name="Chenal-Francisque V."/>
            <person name="Souza B."/>
            <person name="Dacheux D."/>
            <person name="Elliott J.M."/>
            <person name="Derbise A."/>
            <person name="Hauser L.J."/>
            <person name="Garcia E."/>
        </authorList>
    </citation>
    <scope>NUCLEOTIDE SEQUENCE [LARGE SCALE GENOMIC DNA]</scope>
    <source>
        <strain evidence="2">IP32953</strain>
    </source>
</reference>